<keyword evidence="5" id="KW-0378">Hydrolase</keyword>
<evidence type="ECO:0000313" key="9">
    <source>
        <dbReference type="Proteomes" id="UP000315217"/>
    </source>
</evidence>
<keyword evidence="4" id="KW-0547">Nucleotide-binding</keyword>
<dbReference type="GO" id="GO:0110001">
    <property type="term" value="C:toxin-antitoxin complex"/>
    <property type="evidence" value="ECO:0007669"/>
    <property type="project" value="InterPro"/>
</dbReference>
<evidence type="ECO:0000256" key="5">
    <source>
        <dbReference type="ARBA" id="ARBA00022801"/>
    </source>
</evidence>
<dbReference type="EMBL" id="VBAJ01000317">
    <property type="protein sequence ID" value="TMJ01672.1"/>
    <property type="molecule type" value="Genomic_DNA"/>
</dbReference>
<accession>A0A537L106</accession>
<dbReference type="GO" id="GO:0004540">
    <property type="term" value="F:RNA nuclease activity"/>
    <property type="evidence" value="ECO:0007669"/>
    <property type="project" value="InterPro"/>
</dbReference>
<name>A0A537L106_9BACT</name>
<dbReference type="Proteomes" id="UP000318661">
    <property type="component" value="Unassembled WGS sequence"/>
</dbReference>
<evidence type="ECO:0000256" key="3">
    <source>
        <dbReference type="ARBA" id="ARBA00022722"/>
    </source>
</evidence>
<protein>
    <submittedName>
        <fullName evidence="7">DUF86 domain-containing protein</fullName>
    </submittedName>
</protein>
<comment type="similarity">
    <text evidence="6">Belongs to the HepT RNase toxin family.</text>
</comment>
<evidence type="ECO:0000313" key="10">
    <source>
        <dbReference type="Proteomes" id="UP000318661"/>
    </source>
</evidence>
<dbReference type="Proteomes" id="UP000315217">
    <property type="component" value="Unassembled WGS sequence"/>
</dbReference>
<dbReference type="InterPro" id="IPR008201">
    <property type="entry name" value="HepT-like"/>
</dbReference>
<gene>
    <name evidence="8" type="ORF">E6G98_13365</name>
    <name evidence="7" type="ORF">E6G99_12575</name>
</gene>
<organism evidence="7 10">
    <name type="scientific">Candidatus Segetimicrobium genomatis</name>
    <dbReference type="NCBI Taxonomy" id="2569760"/>
    <lineage>
        <taxon>Bacteria</taxon>
        <taxon>Bacillati</taxon>
        <taxon>Candidatus Sysuimicrobiota</taxon>
        <taxon>Candidatus Sysuimicrobiia</taxon>
        <taxon>Candidatus Sysuimicrobiales</taxon>
        <taxon>Candidatus Segetimicrobiaceae</taxon>
        <taxon>Candidatus Segetimicrobium</taxon>
    </lineage>
</organism>
<evidence type="ECO:0000313" key="7">
    <source>
        <dbReference type="EMBL" id="TMJ01672.1"/>
    </source>
</evidence>
<dbReference type="InterPro" id="IPR051813">
    <property type="entry name" value="HepT_RNase_toxin"/>
</dbReference>
<proteinExistence type="inferred from homology"/>
<dbReference type="PANTHER" id="PTHR34139:SF1">
    <property type="entry name" value="RNASE MJ1380-RELATED"/>
    <property type="match status" value="1"/>
</dbReference>
<dbReference type="Gene3D" id="1.20.120.580">
    <property type="entry name" value="bsu32300-like"/>
    <property type="match status" value="1"/>
</dbReference>
<dbReference type="EMBL" id="VBAI01000249">
    <property type="protein sequence ID" value="TMJ07660.1"/>
    <property type="molecule type" value="Genomic_DNA"/>
</dbReference>
<keyword evidence="2" id="KW-1277">Toxin-antitoxin system</keyword>
<evidence type="ECO:0000256" key="1">
    <source>
        <dbReference type="ARBA" id="ARBA00022553"/>
    </source>
</evidence>
<evidence type="ECO:0000256" key="2">
    <source>
        <dbReference type="ARBA" id="ARBA00022649"/>
    </source>
</evidence>
<dbReference type="InterPro" id="IPR037038">
    <property type="entry name" value="HepT-like_sf"/>
</dbReference>
<dbReference type="GO" id="GO:0016787">
    <property type="term" value="F:hydrolase activity"/>
    <property type="evidence" value="ECO:0007669"/>
    <property type="project" value="UniProtKB-KW"/>
</dbReference>
<reference evidence="9 10" key="1">
    <citation type="journal article" date="2019" name="Nat. Microbiol.">
        <title>Mediterranean grassland soil C-N compound turnover is dependent on rainfall and depth, and is mediated by genomically divergent microorganisms.</title>
        <authorList>
            <person name="Diamond S."/>
            <person name="Andeer P.F."/>
            <person name="Li Z."/>
            <person name="Crits-Christoph A."/>
            <person name="Burstein D."/>
            <person name="Anantharaman K."/>
            <person name="Lane K.R."/>
            <person name="Thomas B.C."/>
            <person name="Pan C."/>
            <person name="Northen T.R."/>
            <person name="Banfield J.F."/>
        </authorList>
    </citation>
    <scope>NUCLEOTIDE SEQUENCE [LARGE SCALE GENOMIC DNA]</scope>
    <source>
        <strain evidence="8">NP_1</strain>
        <strain evidence="7">NP_2</strain>
    </source>
</reference>
<comment type="caution">
    <text evidence="7">The sequence shown here is derived from an EMBL/GenBank/DDBJ whole genome shotgun (WGS) entry which is preliminary data.</text>
</comment>
<dbReference type="GO" id="GO:0000166">
    <property type="term" value="F:nucleotide binding"/>
    <property type="evidence" value="ECO:0007669"/>
    <property type="project" value="UniProtKB-KW"/>
</dbReference>
<evidence type="ECO:0000313" key="8">
    <source>
        <dbReference type="EMBL" id="TMJ07660.1"/>
    </source>
</evidence>
<keyword evidence="1" id="KW-0597">Phosphoprotein</keyword>
<dbReference type="Pfam" id="PF01934">
    <property type="entry name" value="HepT-like"/>
    <property type="match status" value="1"/>
</dbReference>
<evidence type="ECO:0000256" key="6">
    <source>
        <dbReference type="ARBA" id="ARBA00024207"/>
    </source>
</evidence>
<evidence type="ECO:0000256" key="4">
    <source>
        <dbReference type="ARBA" id="ARBA00022741"/>
    </source>
</evidence>
<sequence length="115" mass="13650">MRDPRERLRDMVEAIAAIERYRDRDKDAFEKDELLQTWFLRHLQIIGEAARSVPEDVRAMAPDIPWPKIIGMRNVLVHGYFEIDKDVVWDAAHRDVPSLKPGIQRLLHVLDRRKR</sequence>
<dbReference type="AlphaFoldDB" id="A0A537L106"/>
<dbReference type="PANTHER" id="PTHR34139">
    <property type="entry name" value="UPF0331 PROTEIN MJ0127"/>
    <property type="match status" value="1"/>
</dbReference>
<keyword evidence="3" id="KW-0540">Nuclease</keyword>